<evidence type="ECO:0000313" key="2">
    <source>
        <dbReference type="Proteomes" id="UP000242715"/>
    </source>
</evidence>
<dbReference type="Proteomes" id="UP000242715">
    <property type="component" value="Unassembled WGS sequence"/>
</dbReference>
<keyword evidence="2" id="KW-1185">Reference proteome</keyword>
<dbReference type="AlphaFoldDB" id="A0A2Z6M0P8"/>
<protein>
    <submittedName>
        <fullName evidence="1">Uncharacterized protein</fullName>
    </submittedName>
</protein>
<accession>A0A2Z6M0P8</accession>
<evidence type="ECO:0000313" key="1">
    <source>
        <dbReference type="EMBL" id="GAU23583.1"/>
    </source>
</evidence>
<dbReference type="EMBL" id="DF973272">
    <property type="protein sequence ID" value="GAU23583.1"/>
    <property type="molecule type" value="Genomic_DNA"/>
</dbReference>
<reference evidence="2" key="1">
    <citation type="journal article" date="2017" name="Front. Plant Sci.">
        <title>Climate Clever Clovers: New Paradigm to Reduce the Environmental Footprint of Ruminants by Breeding Low Methanogenic Forages Utilizing Haplotype Variation.</title>
        <authorList>
            <person name="Kaur P."/>
            <person name="Appels R."/>
            <person name="Bayer P.E."/>
            <person name="Keeble-Gagnere G."/>
            <person name="Wang J."/>
            <person name="Hirakawa H."/>
            <person name="Shirasawa K."/>
            <person name="Vercoe P."/>
            <person name="Stefanova K."/>
            <person name="Durmic Z."/>
            <person name="Nichols P."/>
            <person name="Revell C."/>
            <person name="Isobe S.N."/>
            <person name="Edwards D."/>
            <person name="Erskine W."/>
        </authorList>
    </citation>
    <scope>NUCLEOTIDE SEQUENCE [LARGE SCALE GENOMIC DNA]</scope>
    <source>
        <strain evidence="2">cv. Daliak</strain>
    </source>
</reference>
<name>A0A2Z6M0P8_TRISU</name>
<sequence length="62" mass="6707">MAVKIASFGTPSRKTGAYLPYGRLPQCVNKSDCVIKLIEENFKTNLCPGLSTKLAGEAVCSW</sequence>
<organism evidence="1 2">
    <name type="scientific">Trifolium subterraneum</name>
    <name type="common">Subterranean clover</name>
    <dbReference type="NCBI Taxonomy" id="3900"/>
    <lineage>
        <taxon>Eukaryota</taxon>
        <taxon>Viridiplantae</taxon>
        <taxon>Streptophyta</taxon>
        <taxon>Embryophyta</taxon>
        <taxon>Tracheophyta</taxon>
        <taxon>Spermatophyta</taxon>
        <taxon>Magnoliopsida</taxon>
        <taxon>eudicotyledons</taxon>
        <taxon>Gunneridae</taxon>
        <taxon>Pentapetalae</taxon>
        <taxon>rosids</taxon>
        <taxon>fabids</taxon>
        <taxon>Fabales</taxon>
        <taxon>Fabaceae</taxon>
        <taxon>Papilionoideae</taxon>
        <taxon>50 kb inversion clade</taxon>
        <taxon>NPAAA clade</taxon>
        <taxon>Hologalegina</taxon>
        <taxon>IRL clade</taxon>
        <taxon>Trifolieae</taxon>
        <taxon>Trifolium</taxon>
    </lineage>
</organism>
<proteinExistence type="predicted"/>
<gene>
    <name evidence="1" type="ORF">TSUD_385710</name>
</gene>